<comment type="similarity">
    <text evidence="1 7">Belongs to the SsuD family.</text>
</comment>
<evidence type="ECO:0000313" key="9">
    <source>
        <dbReference type="EMBL" id="MBF8377329.1"/>
    </source>
</evidence>
<keyword evidence="4 7" id="KW-0288">FMN</keyword>
<evidence type="ECO:0000256" key="5">
    <source>
        <dbReference type="ARBA" id="ARBA00023002"/>
    </source>
</evidence>
<evidence type="ECO:0000259" key="8">
    <source>
        <dbReference type="Pfam" id="PF00296"/>
    </source>
</evidence>
<dbReference type="Gene3D" id="3.20.20.30">
    <property type="entry name" value="Luciferase-like domain"/>
    <property type="match status" value="1"/>
</dbReference>
<comment type="function">
    <text evidence="7">Catalyzes the desulfonation of aliphatic sulfonates.</text>
</comment>
<gene>
    <name evidence="7 9" type="primary">ssuD</name>
    <name evidence="9" type="ORF">IW967_05515</name>
</gene>
<keyword evidence="6 7" id="KW-0503">Monooxygenase</keyword>
<evidence type="ECO:0000256" key="1">
    <source>
        <dbReference type="ARBA" id="ARBA00007044"/>
    </source>
</evidence>
<dbReference type="HAMAP" id="MF_01229">
    <property type="entry name" value="Alkanesulf_monooxygen"/>
    <property type="match status" value="1"/>
</dbReference>
<evidence type="ECO:0000256" key="7">
    <source>
        <dbReference type="HAMAP-Rule" id="MF_01229"/>
    </source>
</evidence>
<evidence type="ECO:0000256" key="2">
    <source>
        <dbReference type="ARBA" id="ARBA00012113"/>
    </source>
</evidence>
<dbReference type="CDD" id="cd01094">
    <property type="entry name" value="Alkanesulfonate_monoxygenase"/>
    <property type="match status" value="1"/>
</dbReference>
<evidence type="ECO:0000256" key="4">
    <source>
        <dbReference type="ARBA" id="ARBA00022643"/>
    </source>
</evidence>
<keyword evidence="5 7" id="KW-0560">Oxidoreductase</keyword>
<reference evidence="9 10" key="1">
    <citation type="submission" date="2020-11" db="EMBL/GenBank/DDBJ databases">
        <title>Genomic insight of Alicyclobacillus mali FL 18 reveals a new arsenic-resistant strain, with potential in environmental biotechnology.</title>
        <authorList>
            <person name="Fiorentino G."/>
            <person name="Gallo G."/>
            <person name="Aulitto M."/>
        </authorList>
    </citation>
    <scope>NUCLEOTIDE SEQUENCE [LARGE SCALE GENOMIC DNA]</scope>
    <source>
        <strain evidence="9 10">FL 18</strain>
    </source>
</reference>
<sequence>MDFFWFIPTHGDTRYLGTTYGARQVDLGYMRQIAQAADNLGYDGVLLPTGRSCEDAWIVASALIPATERLRFLVALRPGLMSPVLAARMAATFDRLSEGRLAVNIVTGGDPVENRGDGLFLDHDARYEVTDEFLTIWRSVMLGEHVDFAGRHLRVEDAHILYPPIQRPYPPVYFGGSSEAGKRVAAKHVDVYLTWGEPPQDVAEKIQTVRALAAREGRTVHFGIRLHVIVRETEDEAWRAAKDLIRYVDRDTIRRAQEVFQRMDSVGQHRMQSLHQGDPSKLVVGPNLWAGVGLVRGGAGTALVGNPESVAERIREYADLGIETFILSGYPHLEEAYRFAELVFPLVRRSETNTNKRTFTGPFGEIVANAWLPEERRAAKA</sequence>
<organism evidence="9 10">
    <name type="scientific">Alicyclobacillus mali</name>
    <name type="common">ex Roth et al. 2021</name>
    <dbReference type="NCBI Taxonomy" id="1123961"/>
    <lineage>
        <taxon>Bacteria</taxon>
        <taxon>Bacillati</taxon>
        <taxon>Bacillota</taxon>
        <taxon>Bacilli</taxon>
        <taxon>Bacillales</taxon>
        <taxon>Alicyclobacillaceae</taxon>
        <taxon>Alicyclobacillus</taxon>
    </lineage>
</organism>
<dbReference type="InterPro" id="IPR050172">
    <property type="entry name" value="SsuD_RutA_monooxygenase"/>
</dbReference>
<dbReference type="InterPro" id="IPR011251">
    <property type="entry name" value="Luciferase-like_dom"/>
</dbReference>
<proteinExistence type="inferred from homology"/>
<comment type="catalytic activity">
    <reaction evidence="7">
        <text>an alkanesulfonate + FMNH2 + O2 = an aldehyde + FMN + sulfite + H2O + 2 H(+)</text>
        <dbReference type="Rhea" id="RHEA:23064"/>
        <dbReference type="ChEBI" id="CHEBI:15377"/>
        <dbReference type="ChEBI" id="CHEBI:15378"/>
        <dbReference type="ChEBI" id="CHEBI:15379"/>
        <dbReference type="ChEBI" id="CHEBI:17359"/>
        <dbReference type="ChEBI" id="CHEBI:17478"/>
        <dbReference type="ChEBI" id="CHEBI:57618"/>
        <dbReference type="ChEBI" id="CHEBI:58210"/>
        <dbReference type="ChEBI" id="CHEBI:134249"/>
        <dbReference type="EC" id="1.14.14.5"/>
    </reaction>
</comment>
<dbReference type="NCBIfam" id="TIGR03565">
    <property type="entry name" value="alk_sulf_monoox"/>
    <property type="match status" value="1"/>
</dbReference>
<dbReference type="Proteomes" id="UP000642910">
    <property type="component" value="Unassembled WGS sequence"/>
</dbReference>
<evidence type="ECO:0000256" key="3">
    <source>
        <dbReference type="ARBA" id="ARBA00022630"/>
    </source>
</evidence>
<dbReference type="EC" id="1.14.14.5" evidence="2 7"/>
<keyword evidence="10" id="KW-1185">Reference proteome</keyword>
<protein>
    <recommendedName>
        <fullName evidence="2 7">Alkanesulfonate monooxygenase</fullName>
        <ecNumber evidence="2 7">1.14.14.5</ecNumber>
    </recommendedName>
    <alternativeName>
        <fullName evidence="7">FMNH2-dependent aliphatic sulfonate monooxygenase</fullName>
    </alternativeName>
</protein>
<dbReference type="Pfam" id="PF00296">
    <property type="entry name" value="Bac_luciferase"/>
    <property type="match status" value="1"/>
</dbReference>
<dbReference type="PANTHER" id="PTHR42847:SF4">
    <property type="entry name" value="ALKANESULFONATE MONOOXYGENASE-RELATED"/>
    <property type="match status" value="1"/>
</dbReference>
<accession>A0ABS0F1Z5</accession>
<feature type="domain" description="Luciferase-like" evidence="8">
    <location>
        <begin position="1"/>
        <end position="323"/>
    </location>
</feature>
<dbReference type="EMBL" id="JADPKZ010000035">
    <property type="protein sequence ID" value="MBF8377329.1"/>
    <property type="molecule type" value="Genomic_DNA"/>
</dbReference>
<name>A0ABS0F1Z5_9BACL</name>
<dbReference type="InterPro" id="IPR036661">
    <property type="entry name" value="Luciferase-like_sf"/>
</dbReference>
<evidence type="ECO:0000256" key="6">
    <source>
        <dbReference type="ARBA" id="ARBA00023033"/>
    </source>
</evidence>
<dbReference type="NCBIfam" id="NF001939">
    <property type="entry name" value="PRK00719.1"/>
    <property type="match status" value="1"/>
</dbReference>
<dbReference type="SUPFAM" id="SSF51679">
    <property type="entry name" value="Bacterial luciferase-like"/>
    <property type="match status" value="1"/>
</dbReference>
<dbReference type="PANTHER" id="PTHR42847">
    <property type="entry name" value="ALKANESULFONATE MONOOXYGENASE"/>
    <property type="match status" value="1"/>
</dbReference>
<evidence type="ECO:0000313" key="10">
    <source>
        <dbReference type="Proteomes" id="UP000642910"/>
    </source>
</evidence>
<keyword evidence="3 7" id="KW-0285">Flavoprotein</keyword>
<comment type="caution">
    <text evidence="9">The sequence shown here is derived from an EMBL/GenBank/DDBJ whole genome shotgun (WGS) entry which is preliminary data.</text>
</comment>
<dbReference type="InterPro" id="IPR019911">
    <property type="entry name" value="Alkanesulphonate_mOase_FMN-dep"/>
</dbReference>
<dbReference type="GO" id="GO:0004497">
    <property type="term" value="F:monooxygenase activity"/>
    <property type="evidence" value="ECO:0007669"/>
    <property type="project" value="UniProtKB-KW"/>
</dbReference>
<dbReference type="RefSeq" id="WP_195867335.1">
    <property type="nucleotide sequence ID" value="NZ_JADPKZ010000035.1"/>
</dbReference>